<dbReference type="AlphaFoldDB" id="E6MJD9"/>
<dbReference type="PANTHER" id="PTHR39430">
    <property type="entry name" value="MEMBRANE-ASSOCIATED PROTEASE-RELATED"/>
    <property type="match status" value="1"/>
</dbReference>
<keyword evidence="3" id="KW-0378">Hydrolase</keyword>
<evidence type="ECO:0000256" key="1">
    <source>
        <dbReference type="SAM" id="Phobius"/>
    </source>
</evidence>
<dbReference type="HOGENOM" id="CLU_1487821_0_0_9"/>
<keyword evidence="1" id="KW-0812">Transmembrane</keyword>
<feature type="transmembrane region" description="Helical" evidence="1">
    <location>
        <begin position="59"/>
        <end position="80"/>
    </location>
</feature>
<evidence type="ECO:0000313" key="3">
    <source>
        <dbReference type="EMBL" id="EFV00816.1"/>
    </source>
</evidence>
<dbReference type="GO" id="GO:0080120">
    <property type="term" value="P:CAAX-box protein maturation"/>
    <property type="evidence" value="ECO:0007669"/>
    <property type="project" value="UniProtKB-ARBA"/>
</dbReference>
<organism evidence="3 4">
    <name type="scientific">Pseudoramibacter alactolyticus ATCC 23263</name>
    <dbReference type="NCBI Taxonomy" id="887929"/>
    <lineage>
        <taxon>Bacteria</taxon>
        <taxon>Bacillati</taxon>
        <taxon>Bacillota</taxon>
        <taxon>Clostridia</taxon>
        <taxon>Eubacteriales</taxon>
        <taxon>Eubacteriaceae</taxon>
        <taxon>Pseudoramibacter</taxon>
    </lineage>
</organism>
<reference evidence="3 4" key="1">
    <citation type="submission" date="2010-12" db="EMBL/GenBank/DDBJ databases">
        <authorList>
            <person name="Muzny D."/>
            <person name="Qin X."/>
            <person name="Deng J."/>
            <person name="Jiang H."/>
            <person name="Liu Y."/>
            <person name="Qu J."/>
            <person name="Song X.-Z."/>
            <person name="Zhang L."/>
            <person name="Thornton R."/>
            <person name="Coyle M."/>
            <person name="Francisco L."/>
            <person name="Jackson L."/>
            <person name="Javaid M."/>
            <person name="Korchina V."/>
            <person name="Kovar C."/>
            <person name="Mata R."/>
            <person name="Mathew T."/>
            <person name="Ngo R."/>
            <person name="Nguyen L."/>
            <person name="Nguyen N."/>
            <person name="Okwuonu G."/>
            <person name="Ongeri F."/>
            <person name="Pham C."/>
            <person name="Simmons D."/>
            <person name="Wilczek-Boney K."/>
            <person name="Hale W."/>
            <person name="Jakkamsetti A."/>
            <person name="Pham P."/>
            <person name="Ruth R."/>
            <person name="San Lucas F."/>
            <person name="Warren J."/>
            <person name="Zhang J."/>
            <person name="Zhao Z."/>
            <person name="Zhou C."/>
            <person name="Zhu D."/>
            <person name="Lee S."/>
            <person name="Bess C."/>
            <person name="Blankenburg K."/>
            <person name="Forbes L."/>
            <person name="Fu Q."/>
            <person name="Gubbala S."/>
            <person name="Hirani K."/>
            <person name="Jayaseelan J.C."/>
            <person name="Lara F."/>
            <person name="Munidasa M."/>
            <person name="Palculict T."/>
            <person name="Patil S."/>
            <person name="Pu L.-L."/>
            <person name="Saada N."/>
            <person name="Tang L."/>
            <person name="Weissenberger G."/>
            <person name="Zhu Y."/>
            <person name="Hemphill L."/>
            <person name="Shang Y."/>
            <person name="Youmans B."/>
            <person name="Ayvaz T."/>
            <person name="Ross M."/>
            <person name="Santibanez J."/>
            <person name="Aqrawi P."/>
            <person name="Gross S."/>
            <person name="Joshi V."/>
            <person name="Fowler G."/>
            <person name="Nazareth L."/>
            <person name="Reid J."/>
            <person name="Worley K."/>
            <person name="Petrosino J."/>
            <person name="Highlander S."/>
            <person name="Gibbs R."/>
        </authorList>
    </citation>
    <scope>NUCLEOTIDE SEQUENCE [LARGE SCALE GENOMIC DNA]</scope>
    <source>
        <strain evidence="3 4">ATCC 23263</strain>
    </source>
</reference>
<proteinExistence type="predicted"/>
<evidence type="ECO:0000313" key="4">
    <source>
        <dbReference type="Proteomes" id="UP000004754"/>
    </source>
</evidence>
<keyword evidence="4" id="KW-1185">Reference proteome</keyword>
<evidence type="ECO:0000259" key="2">
    <source>
        <dbReference type="Pfam" id="PF02517"/>
    </source>
</evidence>
<dbReference type="Pfam" id="PF02517">
    <property type="entry name" value="Rce1-like"/>
    <property type="match status" value="1"/>
</dbReference>
<dbReference type="GO" id="GO:0006508">
    <property type="term" value="P:proteolysis"/>
    <property type="evidence" value="ECO:0007669"/>
    <property type="project" value="UniProtKB-KW"/>
</dbReference>
<feature type="transmembrane region" description="Helical" evidence="1">
    <location>
        <begin position="129"/>
        <end position="148"/>
    </location>
</feature>
<keyword evidence="1" id="KW-0472">Membrane</keyword>
<protein>
    <submittedName>
        <fullName evidence="3">CAAX amino terminal protease family protein</fullName>
    </submittedName>
</protein>
<dbReference type="EMBL" id="AEQN01000027">
    <property type="protein sequence ID" value="EFV00816.1"/>
    <property type="molecule type" value="Genomic_DNA"/>
</dbReference>
<feature type="transmembrane region" description="Helical" evidence="1">
    <location>
        <begin position="27"/>
        <end position="47"/>
    </location>
</feature>
<dbReference type="Proteomes" id="UP000004754">
    <property type="component" value="Unassembled WGS sequence"/>
</dbReference>
<dbReference type="STRING" id="887929.HMP0721_2124"/>
<dbReference type="GO" id="GO:0004175">
    <property type="term" value="F:endopeptidase activity"/>
    <property type="evidence" value="ECO:0007669"/>
    <property type="project" value="UniProtKB-ARBA"/>
</dbReference>
<feature type="domain" description="CAAX prenyl protease 2/Lysostaphin resistance protein A-like" evidence="2">
    <location>
        <begin position="5"/>
        <end position="89"/>
    </location>
</feature>
<sequence>MVYAPILFVCVFVQSSAEELICRGYLYQKPMIAIVGNAVLFAAFHLLNPGVTLLSFMDTVVCGLLFSLMVYCSDSIWMAMAAHTAWNYLQNIVLGLPNSGRVMPYAIFKLDMASARNGFAYTTDFGIEGSVMAILVQVAAIAAFLYLIKKNGAGATNIWAAQCDKNEIGVELKNSDSILIK</sequence>
<dbReference type="PANTHER" id="PTHR39430:SF1">
    <property type="entry name" value="PROTEASE"/>
    <property type="match status" value="1"/>
</dbReference>
<dbReference type="eggNOG" id="COG1266">
    <property type="taxonomic scope" value="Bacteria"/>
</dbReference>
<dbReference type="InterPro" id="IPR003675">
    <property type="entry name" value="Rce1/LyrA-like_dom"/>
</dbReference>
<keyword evidence="3" id="KW-0645">Protease</keyword>
<keyword evidence="1" id="KW-1133">Transmembrane helix</keyword>
<comment type="caution">
    <text evidence="3">The sequence shown here is derived from an EMBL/GenBank/DDBJ whole genome shotgun (WGS) entry which is preliminary data.</text>
</comment>
<accession>E6MJD9</accession>
<gene>
    <name evidence="3" type="ORF">HMP0721_2124</name>
</gene>
<name>E6MJD9_9FIRM</name>
<dbReference type="RefSeq" id="WP_006599546.1">
    <property type="nucleotide sequence ID" value="NZ_GL622359.1"/>
</dbReference>